<keyword evidence="3" id="KW-1185">Reference proteome</keyword>
<dbReference type="EMBL" id="JBEPTQ010000002">
    <property type="protein sequence ID" value="MET4724851.1"/>
    <property type="molecule type" value="Genomic_DNA"/>
</dbReference>
<proteinExistence type="predicted"/>
<evidence type="ECO:0000313" key="3">
    <source>
        <dbReference type="Proteomes" id="UP001549291"/>
    </source>
</evidence>
<reference evidence="2 3" key="1">
    <citation type="submission" date="2024-06" db="EMBL/GenBank/DDBJ databases">
        <title>Genomic Encyclopedia of Type Strains, Phase V (KMG-V): Genome sequencing to study the core and pangenomes of soil and plant-associated prokaryotes.</title>
        <authorList>
            <person name="Whitman W."/>
        </authorList>
    </citation>
    <scope>NUCLEOTIDE SEQUENCE [LARGE SCALE GENOMIC DNA]</scope>
    <source>
        <strain evidence="2 3">USDA 160</strain>
    </source>
</reference>
<comment type="caution">
    <text evidence="2">The sequence shown here is derived from an EMBL/GenBank/DDBJ whole genome shotgun (WGS) entry which is preliminary data.</text>
</comment>
<dbReference type="RefSeq" id="WP_354270488.1">
    <property type="nucleotide sequence ID" value="NZ_JBEPTQ010000002.1"/>
</dbReference>
<gene>
    <name evidence="2" type="ORF">ABIF63_008957</name>
</gene>
<feature type="compositionally biased region" description="Low complexity" evidence="1">
    <location>
        <begin position="46"/>
        <end position="55"/>
    </location>
</feature>
<name>A0ABV2S6N7_BRAJP</name>
<evidence type="ECO:0000313" key="2">
    <source>
        <dbReference type="EMBL" id="MET4724851.1"/>
    </source>
</evidence>
<sequence>MKTNRPPFRPLDPDVTDEHLENLAREKGVGTLQKPEAPREQGPKIVVQAPATAAVPEPPAKGATPRSRMKPINIEAPDYLQVELKVRAAHRQTSVRHVILSALVKDGFTIAEADMIEDGRRARGRALTEPASPQ</sequence>
<accession>A0ABV2S6N7</accession>
<organism evidence="2 3">
    <name type="scientific">Bradyrhizobium japonicum</name>
    <dbReference type="NCBI Taxonomy" id="375"/>
    <lineage>
        <taxon>Bacteria</taxon>
        <taxon>Pseudomonadati</taxon>
        <taxon>Pseudomonadota</taxon>
        <taxon>Alphaproteobacteria</taxon>
        <taxon>Hyphomicrobiales</taxon>
        <taxon>Nitrobacteraceae</taxon>
        <taxon>Bradyrhizobium</taxon>
    </lineage>
</organism>
<evidence type="ECO:0000256" key="1">
    <source>
        <dbReference type="SAM" id="MobiDB-lite"/>
    </source>
</evidence>
<protein>
    <recommendedName>
        <fullName evidence="4">Stability/partitioning determinant</fullName>
    </recommendedName>
</protein>
<dbReference type="Proteomes" id="UP001549291">
    <property type="component" value="Unassembled WGS sequence"/>
</dbReference>
<evidence type="ECO:0008006" key="4">
    <source>
        <dbReference type="Google" id="ProtNLM"/>
    </source>
</evidence>
<feature type="region of interest" description="Disordered" evidence="1">
    <location>
        <begin position="25"/>
        <end position="72"/>
    </location>
</feature>